<accession>A0A5C1Q0I4</accession>
<feature type="transmembrane region" description="Helical" evidence="11">
    <location>
        <begin position="20"/>
        <end position="44"/>
    </location>
</feature>
<dbReference type="Gene3D" id="3.55.40.10">
    <property type="entry name" value="minor pseudopilin epsh domain"/>
    <property type="match status" value="1"/>
</dbReference>
<dbReference type="Pfam" id="PF07963">
    <property type="entry name" value="N_methyl"/>
    <property type="match status" value="1"/>
</dbReference>
<dbReference type="PROSITE" id="PS00409">
    <property type="entry name" value="PROKAR_NTER_METHYL"/>
    <property type="match status" value="1"/>
</dbReference>
<reference evidence="13 16" key="2">
    <citation type="submission" date="2024-06" db="EMBL/GenBank/DDBJ databases">
        <title>Genomic Encyclopedia of Type Strains, Phase IV (KMG-IV): sequencing the most valuable type-strain genomes for metagenomic binning, comparative biology and taxonomic classification.</title>
        <authorList>
            <person name="Goeker M."/>
        </authorList>
    </citation>
    <scope>NUCLEOTIDE SEQUENCE [LARGE SCALE GENOMIC DNA]</scope>
    <source>
        <strain evidence="13 16">D-501</strain>
    </source>
</reference>
<evidence type="ECO:0000313" key="15">
    <source>
        <dbReference type="Proteomes" id="UP000323522"/>
    </source>
</evidence>
<dbReference type="InterPro" id="IPR045584">
    <property type="entry name" value="Pilin-like"/>
</dbReference>
<evidence type="ECO:0000259" key="12">
    <source>
        <dbReference type="Pfam" id="PF12019"/>
    </source>
</evidence>
<sequence length="226" mass="23776">MLKPTPLALARSPRTRRDRGFTLIELMVALAVAGLLLMGAIPLVREWMMNMQVRNAAMSIAGGLEKARAEAVRRNRDVTFSLVWSNSTSPAGLSDDCTLSARSASWIISLEDPAGGCGGPLLTGDTSAADKPRLLARHAQGDGSPDVIVGVYDASCASATGETQVVFNSFGRAATSPAGPMRCVVVRHPGSDTTHTLRVMLGTGGSVRTCDPAVTERDDPRTCIPT</sequence>
<evidence type="ECO:0000256" key="5">
    <source>
        <dbReference type="ARBA" id="ARBA00022519"/>
    </source>
</evidence>
<comment type="subcellular location">
    <subcellularLocation>
        <location evidence="1">Cell inner membrane</location>
        <topology evidence="1">Single-pass membrane protein</topology>
    </subcellularLocation>
</comment>
<dbReference type="OrthoDB" id="5956286at2"/>
<organism evidence="14 15">
    <name type="scientific">Sphaerotilus sulfidivorans</name>
    <dbReference type="NCBI Taxonomy" id="639200"/>
    <lineage>
        <taxon>Bacteria</taxon>
        <taxon>Pseudomonadati</taxon>
        <taxon>Pseudomonadota</taxon>
        <taxon>Betaproteobacteria</taxon>
        <taxon>Burkholderiales</taxon>
        <taxon>Sphaerotilaceae</taxon>
        <taxon>Sphaerotilus</taxon>
    </lineage>
</organism>
<dbReference type="EMBL" id="CP035708">
    <property type="protein sequence ID" value="QEN00480.1"/>
    <property type="molecule type" value="Genomic_DNA"/>
</dbReference>
<evidence type="ECO:0000256" key="7">
    <source>
        <dbReference type="ARBA" id="ARBA00022989"/>
    </source>
</evidence>
<dbReference type="KEGG" id="snn:EWH46_06600"/>
<gene>
    <name evidence="13" type="ORF">ABIC99_001525</name>
    <name evidence="14" type="ORF">EWH46_06600</name>
</gene>
<keyword evidence="8 11" id="KW-0472">Membrane</keyword>
<dbReference type="EMBL" id="JBEPLS010000004">
    <property type="protein sequence ID" value="MET3603734.1"/>
    <property type="molecule type" value="Genomic_DNA"/>
</dbReference>
<protein>
    <recommendedName>
        <fullName evidence="2">Type II secretion system protein H</fullName>
    </recommendedName>
    <alternativeName>
        <fullName evidence="10">General secretion pathway protein H</fullName>
    </alternativeName>
</protein>
<keyword evidence="3" id="KW-1003">Cell membrane</keyword>
<keyword evidence="4" id="KW-0488">Methylation</keyword>
<proteinExistence type="inferred from homology"/>
<evidence type="ECO:0000256" key="6">
    <source>
        <dbReference type="ARBA" id="ARBA00022692"/>
    </source>
</evidence>
<dbReference type="Pfam" id="PF12019">
    <property type="entry name" value="GspH"/>
    <property type="match status" value="1"/>
</dbReference>
<dbReference type="GO" id="GO:0015628">
    <property type="term" value="P:protein secretion by the type II secretion system"/>
    <property type="evidence" value="ECO:0007669"/>
    <property type="project" value="InterPro"/>
</dbReference>
<name>A0A5C1Q0I4_9BURK</name>
<evidence type="ECO:0000313" key="16">
    <source>
        <dbReference type="Proteomes" id="UP001549111"/>
    </source>
</evidence>
<evidence type="ECO:0000256" key="2">
    <source>
        <dbReference type="ARBA" id="ARBA00021549"/>
    </source>
</evidence>
<keyword evidence="5" id="KW-0997">Cell inner membrane</keyword>
<dbReference type="SUPFAM" id="SSF54523">
    <property type="entry name" value="Pili subunits"/>
    <property type="match status" value="1"/>
</dbReference>
<keyword evidence="7 11" id="KW-1133">Transmembrane helix</keyword>
<reference evidence="14 15" key="1">
    <citation type="submission" date="2019-02" db="EMBL/GenBank/DDBJ databases">
        <title>Complete Genome Sequence and Methylome Analysis of Sphaerotilus natans subsp. sulfidivorans D-507.</title>
        <authorList>
            <person name="Fomenkov A."/>
            <person name="Gridneva E."/>
            <person name="Smolyakov D."/>
            <person name="Dubinina G."/>
            <person name="Vincze T."/>
            <person name="Grabovich M."/>
            <person name="Roberts R.J."/>
        </authorList>
    </citation>
    <scope>NUCLEOTIDE SEQUENCE [LARGE SCALE GENOMIC DNA]</scope>
    <source>
        <strain evidence="14 15">D-507</strain>
    </source>
</reference>
<dbReference type="GO" id="GO:0015627">
    <property type="term" value="C:type II protein secretion system complex"/>
    <property type="evidence" value="ECO:0007669"/>
    <property type="project" value="InterPro"/>
</dbReference>
<evidence type="ECO:0000313" key="13">
    <source>
        <dbReference type="EMBL" id="MET3603734.1"/>
    </source>
</evidence>
<dbReference type="Proteomes" id="UP000323522">
    <property type="component" value="Chromosome"/>
</dbReference>
<evidence type="ECO:0000256" key="8">
    <source>
        <dbReference type="ARBA" id="ARBA00023136"/>
    </source>
</evidence>
<dbReference type="InterPro" id="IPR012902">
    <property type="entry name" value="N_methyl_site"/>
</dbReference>
<feature type="domain" description="General secretion pathway GspH" evidence="12">
    <location>
        <begin position="56"/>
        <end position="192"/>
    </location>
</feature>
<evidence type="ECO:0000256" key="1">
    <source>
        <dbReference type="ARBA" id="ARBA00004377"/>
    </source>
</evidence>
<evidence type="ECO:0000256" key="9">
    <source>
        <dbReference type="ARBA" id="ARBA00025772"/>
    </source>
</evidence>
<dbReference type="AlphaFoldDB" id="A0A5C1Q0I4"/>
<keyword evidence="16" id="KW-1185">Reference proteome</keyword>
<dbReference type="NCBIfam" id="TIGR02532">
    <property type="entry name" value="IV_pilin_GFxxxE"/>
    <property type="match status" value="1"/>
</dbReference>
<comment type="similarity">
    <text evidence="9">Belongs to the GSP H family.</text>
</comment>
<evidence type="ECO:0000256" key="10">
    <source>
        <dbReference type="ARBA" id="ARBA00030775"/>
    </source>
</evidence>
<keyword evidence="6 11" id="KW-0812">Transmembrane</keyword>
<dbReference type="Proteomes" id="UP001549111">
    <property type="component" value="Unassembled WGS sequence"/>
</dbReference>
<evidence type="ECO:0000256" key="4">
    <source>
        <dbReference type="ARBA" id="ARBA00022481"/>
    </source>
</evidence>
<dbReference type="RefSeq" id="WP_149503212.1">
    <property type="nucleotide sequence ID" value="NZ_CP035708.1"/>
</dbReference>
<evidence type="ECO:0000256" key="3">
    <source>
        <dbReference type="ARBA" id="ARBA00022475"/>
    </source>
</evidence>
<dbReference type="InterPro" id="IPR022346">
    <property type="entry name" value="T2SS_GspH"/>
</dbReference>
<evidence type="ECO:0000313" key="14">
    <source>
        <dbReference type="EMBL" id="QEN00480.1"/>
    </source>
</evidence>
<dbReference type="GO" id="GO:0005886">
    <property type="term" value="C:plasma membrane"/>
    <property type="evidence" value="ECO:0007669"/>
    <property type="project" value="UniProtKB-SubCell"/>
</dbReference>
<evidence type="ECO:0000256" key="11">
    <source>
        <dbReference type="SAM" id="Phobius"/>
    </source>
</evidence>